<reference evidence="1" key="1">
    <citation type="submission" date="2021-01" db="EMBL/GenBank/DDBJ databases">
        <authorList>
            <consortium name="Genoscope - CEA"/>
            <person name="William W."/>
        </authorList>
    </citation>
    <scope>NUCLEOTIDE SEQUENCE</scope>
</reference>
<dbReference type="Proteomes" id="UP000688137">
    <property type="component" value="Unassembled WGS sequence"/>
</dbReference>
<gene>
    <name evidence="1" type="ORF">PPRIM_AZ9-3.1.T0210341</name>
</gene>
<evidence type="ECO:0000313" key="1">
    <source>
        <dbReference type="EMBL" id="CAD8054188.1"/>
    </source>
</evidence>
<comment type="caution">
    <text evidence="1">The sequence shown here is derived from an EMBL/GenBank/DDBJ whole genome shotgun (WGS) entry which is preliminary data.</text>
</comment>
<accession>A0A8S1KG09</accession>
<keyword evidence="2" id="KW-1185">Reference proteome</keyword>
<protein>
    <submittedName>
        <fullName evidence="1">Uncharacterized protein</fullName>
    </submittedName>
</protein>
<sequence>MDKNIQKNRERKQKQLIMFVYFKLNNKQMRNNQMRIEFQLPKKDIFSLPQSRKQEQKTLQRRFYRPYRNKSVFPELNSTNALYLSKTSQKFRLSHKEWQDELQTCLQSQSIRGVPNKSKVSLYSSKSAQNFCLSSQLFRRPQADLKPLLEISAQKLL</sequence>
<dbReference type="AlphaFoldDB" id="A0A8S1KG09"/>
<organism evidence="1 2">
    <name type="scientific">Paramecium primaurelia</name>
    <dbReference type="NCBI Taxonomy" id="5886"/>
    <lineage>
        <taxon>Eukaryota</taxon>
        <taxon>Sar</taxon>
        <taxon>Alveolata</taxon>
        <taxon>Ciliophora</taxon>
        <taxon>Intramacronucleata</taxon>
        <taxon>Oligohymenophorea</taxon>
        <taxon>Peniculida</taxon>
        <taxon>Parameciidae</taxon>
        <taxon>Paramecium</taxon>
    </lineage>
</organism>
<dbReference type="OMA" id="SAQNFCL"/>
<dbReference type="EMBL" id="CAJJDM010000019">
    <property type="protein sequence ID" value="CAD8054188.1"/>
    <property type="molecule type" value="Genomic_DNA"/>
</dbReference>
<proteinExistence type="predicted"/>
<name>A0A8S1KG09_PARPR</name>
<evidence type="ECO:0000313" key="2">
    <source>
        <dbReference type="Proteomes" id="UP000688137"/>
    </source>
</evidence>